<dbReference type="GO" id="GO:0046872">
    <property type="term" value="F:metal ion binding"/>
    <property type="evidence" value="ECO:0007669"/>
    <property type="project" value="UniProtKB-KW"/>
</dbReference>
<keyword evidence="7" id="KW-0408">Iron</keyword>
<feature type="domain" description="Radical SAM core" evidence="11">
    <location>
        <begin position="309"/>
        <end position="530"/>
    </location>
</feature>
<reference evidence="12 13" key="1">
    <citation type="submission" date="2014-02" db="EMBL/GenBank/DDBJ databases">
        <title>The small core and large imbalanced accessory genome model reveals a collaborative survival strategy of Sorangium cellulosum strains in nature.</title>
        <authorList>
            <person name="Han K."/>
            <person name="Peng R."/>
            <person name="Blom J."/>
            <person name="Li Y.-Z."/>
        </authorList>
    </citation>
    <scope>NUCLEOTIDE SEQUENCE [LARGE SCALE GENOMIC DNA]</scope>
    <source>
        <strain evidence="12 13">So0011-07</strain>
    </source>
</reference>
<feature type="region of interest" description="Disordered" evidence="9">
    <location>
        <begin position="1"/>
        <end position="39"/>
    </location>
</feature>
<dbReference type="InterPro" id="IPR034466">
    <property type="entry name" value="Methyltransferase_Class_B"/>
</dbReference>
<dbReference type="InterPro" id="IPR006158">
    <property type="entry name" value="Cobalamin-bd"/>
</dbReference>
<evidence type="ECO:0000256" key="7">
    <source>
        <dbReference type="ARBA" id="ARBA00023004"/>
    </source>
</evidence>
<evidence type="ECO:0000256" key="8">
    <source>
        <dbReference type="ARBA" id="ARBA00023014"/>
    </source>
</evidence>
<dbReference type="GO" id="GO:0031419">
    <property type="term" value="F:cobalamin binding"/>
    <property type="evidence" value="ECO:0007669"/>
    <property type="project" value="InterPro"/>
</dbReference>
<dbReference type="SUPFAM" id="SSF102114">
    <property type="entry name" value="Radical SAM enzymes"/>
    <property type="match status" value="1"/>
</dbReference>
<dbReference type="InterPro" id="IPR051198">
    <property type="entry name" value="BchE-like"/>
</dbReference>
<evidence type="ECO:0000256" key="5">
    <source>
        <dbReference type="ARBA" id="ARBA00022691"/>
    </source>
</evidence>
<dbReference type="PROSITE" id="PS51918">
    <property type="entry name" value="RADICAL_SAM"/>
    <property type="match status" value="1"/>
</dbReference>
<protein>
    <submittedName>
        <fullName evidence="12">Uncharacterized protein</fullName>
    </submittedName>
</protein>
<dbReference type="SFLD" id="SFLDG01082">
    <property type="entry name" value="B12-binding_domain_containing"/>
    <property type="match status" value="1"/>
</dbReference>
<dbReference type="PROSITE" id="PS01278">
    <property type="entry name" value="MTTASE_RADICAL"/>
    <property type="match status" value="1"/>
</dbReference>
<sequence>MSVARRAREEPVMNSGRTSSGHASERGEDHHHPPEVAPDATLLTLTNRHRKPRKVLDNPRVMLMRPPQLFYFGVWPRGPRLSLPIGLLSIGSFLKRNGVDVVIYDCFVEGDTFADDRELARSFRSTGSLVSRWIRTFEDGAISGKDAEHRRLQHFGASWDQLERDLLRIKPDVVGITNLFRENTEETLTATRLIRKVLPDCVIVVGGPNANALPDYMLETSEAIDLIGFGDGEKTMLEVVAWVRGRRNLLDIGGLLFRSPTGAPVRTPASAYVNDLDTLGQLDYSLLKTERYFTYERNGIMARNKFSYDGAERSVSLVTSRGCPYKCSFCSIHIHAGRRYRRYSVEHTLDHIETLVNRLGVKHIHFEDDNLTLDRDRFHRLMDGVLERKLRFTWDTPNGVFANTLDLEMMQKMKATGCTYLVVGVESGDQWVLDNIVMKQPLTLEHVLNAFRLGKQVGIDMQAFYIIGFPRESLAQIRKTLKFALDCLRDHDVIPHMALARADPGTALFQEASETGTLRTNYAISNAGGAHADSFQRHTISTKEFTPELLEQLNSEFHREAMRIIATKTAAFLARHPSVALTNGAYFARSVVHDSNPLKDSVVKLFFCRLFYRNCLLSE</sequence>
<evidence type="ECO:0000256" key="6">
    <source>
        <dbReference type="ARBA" id="ARBA00022723"/>
    </source>
</evidence>
<keyword evidence="8" id="KW-0411">Iron-sulfur</keyword>
<dbReference type="InterPro" id="IPR007197">
    <property type="entry name" value="rSAM"/>
</dbReference>
<name>A0A150R866_SORCE</name>
<dbReference type="InterPro" id="IPR020612">
    <property type="entry name" value="Methylthiotransferase_CS"/>
</dbReference>
<dbReference type="SMART" id="SM00729">
    <property type="entry name" value="Elp3"/>
    <property type="match status" value="1"/>
</dbReference>
<evidence type="ECO:0000259" key="10">
    <source>
        <dbReference type="PROSITE" id="PS51332"/>
    </source>
</evidence>
<dbReference type="Proteomes" id="UP000075635">
    <property type="component" value="Unassembled WGS sequence"/>
</dbReference>
<feature type="compositionally biased region" description="Basic and acidic residues" evidence="9">
    <location>
        <begin position="1"/>
        <end position="11"/>
    </location>
</feature>
<dbReference type="AlphaFoldDB" id="A0A150R866"/>
<keyword evidence="6" id="KW-0479">Metal-binding</keyword>
<evidence type="ECO:0000313" key="13">
    <source>
        <dbReference type="Proteomes" id="UP000075635"/>
    </source>
</evidence>
<dbReference type="CDD" id="cd02068">
    <property type="entry name" value="radical_SAM_B12_BD"/>
    <property type="match status" value="1"/>
</dbReference>
<dbReference type="SFLD" id="SFLDG01123">
    <property type="entry name" value="methyltransferase_(Class_B)"/>
    <property type="match status" value="1"/>
</dbReference>
<dbReference type="Gene3D" id="3.40.50.280">
    <property type="entry name" value="Cobalamin-binding domain"/>
    <property type="match status" value="1"/>
</dbReference>
<comment type="caution">
    <text evidence="12">The sequence shown here is derived from an EMBL/GenBank/DDBJ whole genome shotgun (WGS) entry which is preliminary data.</text>
</comment>
<dbReference type="CDD" id="cd01335">
    <property type="entry name" value="Radical_SAM"/>
    <property type="match status" value="1"/>
</dbReference>
<evidence type="ECO:0000256" key="4">
    <source>
        <dbReference type="ARBA" id="ARBA00022679"/>
    </source>
</evidence>
<dbReference type="InterPro" id="IPR006638">
    <property type="entry name" value="Elp3/MiaA/NifB-like_rSAM"/>
</dbReference>
<dbReference type="InterPro" id="IPR023404">
    <property type="entry name" value="rSAM_horseshoe"/>
</dbReference>
<gene>
    <name evidence="12" type="ORF">BE17_52380</name>
</gene>
<evidence type="ECO:0000256" key="3">
    <source>
        <dbReference type="ARBA" id="ARBA00022603"/>
    </source>
</evidence>
<dbReference type="EMBL" id="JEMB01003013">
    <property type="protein sequence ID" value="KYF76400.1"/>
    <property type="molecule type" value="Genomic_DNA"/>
</dbReference>
<feature type="domain" description="B12-binding" evidence="10">
    <location>
        <begin position="58"/>
        <end position="250"/>
    </location>
</feature>
<dbReference type="PROSITE" id="PS51332">
    <property type="entry name" value="B12_BINDING"/>
    <property type="match status" value="1"/>
</dbReference>
<dbReference type="PANTHER" id="PTHR43409">
    <property type="entry name" value="ANAEROBIC MAGNESIUM-PROTOPORPHYRIN IX MONOMETHYL ESTER CYCLASE-RELATED"/>
    <property type="match status" value="1"/>
</dbReference>
<dbReference type="SUPFAM" id="SSF52242">
    <property type="entry name" value="Cobalamin (vitamin B12)-binding domain"/>
    <property type="match status" value="1"/>
</dbReference>
<dbReference type="Gene3D" id="3.80.30.20">
    <property type="entry name" value="tm_1862 like domain"/>
    <property type="match status" value="1"/>
</dbReference>
<evidence type="ECO:0000256" key="9">
    <source>
        <dbReference type="SAM" id="MobiDB-lite"/>
    </source>
</evidence>
<dbReference type="GO" id="GO:0003824">
    <property type="term" value="F:catalytic activity"/>
    <property type="evidence" value="ECO:0007669"/>
    <property type="project" value="InterPro"/>
</dbReference>
<keyword evidence="4" id="KW-0808">Transferase</keyword>
<feature type="non-terminal residue" evidence="12">
    <location>
        <position position="619"/>
    </location>
</feature>
<dbReference type="GO" id="GO:0005829">
    <property type="term" value="C:cytosol"/>
    <property type="evidence" value="ECO:0007669"/>
    <property type="project" value="TreeGrafter"/>
</dbReference>
<comment type="cofactor">
    <cofactor evidence="1">
        <name>[4Fe-4S] cluster</name>
        <dbReference type="ChEBI" id="CHEBI:49883"/>
    </cofactor>
</comment>
<evidence type="ECO:0000256" key="1">
    <source>
        <dbReference type="ARBA" id="ARBA00001966"/>
    </source>
</evidence>
<keyword evidence="5" id="KW-0949">S-adenosyl-L-methionine</keyword>
<dbReference type="Pfam" id="PF02310">
    <property type="entry name" value="B12-binding"/>
    <property type="match status" value="1"/>
</dbReference>
<keyword evidence="3" id="KW-0489">Methyltransferase</keyword>
<evidence type="ECO:0000256" key="2">
    <source>
        <dbReference type="ARBA" id="ARBA00022485"/>
    </source>
</evidence>
<dbReference type="InterPro" id="IPR036724">
    <property type="entry name" value="Cobalamin-bd_sf"/>
</dbReference>
<evidence type="ECO:0000259" key="11">
    <source>
        <dbReference type="PROSITE" id="PS51918"/>
    </source>
</evidence>
<keyword evidence="2" id="KW-0004">4Fe-4S</keyword>
<dbReference type="InterPro" id="IPR058240">
    <property type="entry name" value="rSAM_sf"/>
</dbReference>
<evidence type="ECO:0000313" key="12">
    <source>
        <dbReference type="EMBL" id="KYF76400.1"/>
    </source>
</evidence>
<organism evidence="12 13">
    <name type="scientific">Sorangium cellulosum</name>
    <name type="common">Polyangium cellulosum</name>
    <dbReference type="NCBI Taxonomy" id="56"/>
    <lineage>
        <taxon>Bacteria</taxon>
        <taxon>Pseudomonadati</taxon>
        <taxon>Myxococcota</taxon>
        <taxon>Polyangia</taxon>
        <taxon>Polyangiales</taxon>
        <taxon>Polyangiaceae</taxon>
        <taxon>Sorangium</taxon>
    </lineage>
</organism>
<proteinExistence type="predicted"/>
<feature type="compositionally biased region" description="Basic and acidic residues" evidence="9">
    <location>
        <begin position="23"/>
        <end position="34"/>
    </location>
</feature>
<dbReference type="Pfam" id="PF04055">
    <property type="entry name" value="Radical_SAM"/>
    <property type="match status" value="1"/>
</dbReference>
<dbReference type="PANTHER" id="PTHR43409:SF7">
    <property type="entry name" value="BLL1977 PROTEIN"/>
    <property type="match status" value="1"/>
</dbReference>
<accession>A0A150R866</accession>
<dbReference type="SFLD" id="SFLDS00029">
    <property type="entry name" value="Radical_SAM"/>
    <property type="match status" value="1"/>
</dbReference>
<dbReference type="GO" id="GO:0051539">
    <property type="term" value="F:4 iron, 4 sulfur cluster binding"/>
    <property type="evidence" value="ECO:0007669"/>
    <property type="project" value="UniProtKB-KW"/>
</dbReference>